<organism evidence="3 4">
    <name type="scientific">Brassica cretica</name>
    <name type="common">Mustard</name>
    <dbReference type="NCBI Taxonomy" id="69181"/>
    <lineage>
        <taxon>Eukaryota</taxon>
        <taxon>Viridiplantae</taxon>
        <taxon>Streptophyta</taxon>
        <taxon>Embryophyta</taxon>
        <taxon>Tracheophyta</taxon>
        <taxon>Spermatophyta</taxon>
        <taxon>Magnoliopsida</taxon>
        <taxon>eudicotyledons</taxon>
        <taxon>Gunneridae</taxon>
        <taxon>Pentapetalae</taxon>
        <taxon>rosids</taxon>
        <taxon>malvids</taxon>
        <taxon>Brassicales</taxon>
        <taxon>Brassicaceae</taxon>
        <taxon>Brassiceae</taxon>
        <taxon>Brassica</taxon>
    </lineage>
</organism>
<dbReference type="Gene3D" id="3.80.10.10">
    <property type="entry name" value="Ribonuclease Inhibitor"/>
    <property type="match status" value="1"/>
</dbReference>
<dbReference type="Proteomes" id="UP000712600">
    <property type="component" value="Unassembled WGS sequence"/>
</dbReference>
<dbReference type="EMBL" id="QGKX02001621">
    <property type="protein sequence ID" value="KAF3502425.1"/>
    <property type="molecule type" value="Genomic_DNA"/>
</dbReference>
<dbReference type="GO" id="GO:0006952">
    <property type="term" value="P:defense response"/>
    <property type="evidence" value="ECO:0007669"/>
    <property type="project" value="InterPro"/>
</dbReference>
<dbReference type="InterPro" id="IPR032675">
    <property type="entry name" value="LRR_dom_sf"/>
</dbReference>
<gene>
    <name evidence="3" type="ORF">F2Q69_00041451</name>
</gene>
<dbReference type="InterPro" id="IPR011713">
    <property type="entry name" value="Leu-rich_rpt_3"/>
</dbReference>
<dbReference type="InterPro" id="IPR044974">
    <property type="entry name" value="Disease_R_plants"/>
</dbReference>
<protein>
    <submittedName>
        <fullName evidence="3">Uncharacterized protein</fullName>
    </submittedName>
</protein>
<dbReference type="AlphaFoldDB" id="A0A8S9NFK7"/>
<comment type="caution">
    <text evidence="3">The sequence shown here is derived from an EMBL/GenBank/DDBJ whole genome shotgun (WGS) entry which is preliminary data.</text>
</comment>
<keyword evidence="1" id="KW-0433">Leucine-rich repeat</keyword>
<accession>A0A8S9NFK7</accession>
<dbReference type="PANTHER" id="PTHR11017">
    <property type="entry name" value="LEUCINE-RICH REPEAT-CONTAINING PROTEIN"/>
    <property type="match status" value="1"/>
</dbReference>
<evidence type="ECO:0000313" key="3">
    <source>
        <dbReference type="EMBL" id="KAF3502425.1"/>
    </source>
</evidence>
<dbReference type="Pfam" id="PF07725">
    <property type="entry name" value="LRR_3"/>
    <property type="match status" value="1"/>
</dbReference>
<proteinExistence type="predicted"/>
<evidence type="ECO:0000256" key="1">
    <source>
        <dbReference type="ARBA" id="ARBA00022614"/>
    </source>
</evidence>
<sequence length="130" mass="15052">MFYQVSTNVRGIKFDLSELSEDLNISERAFEGLSNLQFLRFHYRIGNRRNQLHLPRGLNNIPTGLRILHWDQFPGTSLPSDMNPQSLVELVMHGSKLEKLWEETKPLGTLRWINLSSSVNLLFCKPERAS</sequence>
<dbReference type="PANTHER" id="PTHR11017:SF411">
    <property type="entry name" value="ADP-RIBOSYL CYCLASE_CYCLIC ADP-RIBOSE HYDROLASE-RELATED"/>
    <property type="match status" value="1"/>
</dbReference>
<dbReference type="SUPFAM" id="SSF52058">
    <property type="entry name" value="L domain-like"/>
    <property type="match status" value="1"/>
</dbReference>
<keyword evidence="2" id="KW-0677">Repeat</keyword>
<evidence type="ECO:0000256" key="2">
    <source>
        <dbReference type="ARBA" id="ARBA00022737"/>
    </source>
</evidence>
<evidence type="ECO:0000313" key="4">
    <source>
        <dbReference type="Proteomes" id="UP000712600"/>
    </source>
</evidence>
<name>A0A8S9NFK7_BRACR</name>
<reference evidence="3" key="1">
    <citation type="submission" date="2019-12" db="EMBL/GenBank/DDBJ databases">
        <title>Genome sequencing and annotation of Brassica cretica.</title>
        <authorList>
            <person name="Studholme D.J."/>
            <person name="Sarris P."/>
        </authorList>
    </citation>
    <scope>NUCLEOTIDE SEQUENCE</scope>
    <source>
        <strain evidence="3">PFS-109/04</strain>
        <tissue evidence="3">Leaf</tissue>
    </source>
</reference>